<sequence length="75" mass="8355">MDTWSLISGFPQTFALQGLVNVADHAGVAVTCLGKEAPFRGNSVIRVMDRWRLDYTHRQGHKLPSRVCGPMCQIL</sequence>
<name>A0A383C544_9ZZZZ</name>
<evidence type="ECO:0000313" key="1">
    <source>
        <dbReference type="EMBL" id="SVE27183.1"/>
    </source>
</evidence>
<dbReference type="EMBL" id="UINC01205829">
    <property type="protein sequence ID" value="SVE27183.1"/>
    <property type="molecule type" value="Genomic_DNA"/>
</dbReference>
<accession>A0A383C544</accession>
<gene>
    <name evidence="1" type="ORF">METZ01_LOCUS480037</name>
</gene>
<dbReference type="AlphaFoldDB" id="A0A383C544"/>
<reference evidence="1" key="1">
    <citation type="submission" date="2018-05" db="EMBL/GenBank/DDBJ databases">
        <authorList>
            <person name="Lanie J.A."/>
            <person name="Ng W.-L."/>
            <person name="Kazmierczak K.M."/>
            <person name="Andrzejewski T.M."/>
            <person name="Davidsen T.M."/>
            <person name="Wayne K.J."/>
            <person name="Tettelin H."/>
            <person name="Glass J.I."/>
            <person name="Rusch D."/>
            <person name="Podicherti R."/>
            <person name="Tsui H.-C.T."/>
            <person name="Winkler M.E."/>
        </authorList>
    </citation>
    <scope>NUCLEOTIDE SEQUENCE</scope>
</reference>
<protein>
    <submittedName>
        <fullName evidence="1">Uncharacterized protein</fullName>
    </submittedName>
</protein>
<proteinExistence type="predicted"/>
<organism evidence="1">
    <name type="scientific">marine metagenome</name>
    <dbReference type="NCBI Taxonomy" id="408172"/>
    <lineage>
        <taxon>unclassified sequences</taxon>
        <taxon>metagenomes</taxon>
        <taxon>ecological metagenomes</taxon>
    </lineage>
</organism>